<dbReference type="AlphaFoldDB" id="A0A1J5QW84"/>
<protein>
    <submittedName>
        <fullName evidence="2">Uncharacterized protein</fullName>
    </submittedName>
</protein>
<accession>A0A1J5QW84</accession>
<sequence length="132" mass="13395">MSITQCLEAATKSLTTSTSLADIKNLVGLAWNLRHLTPSQVQFVTVPVGPAPSDPNRVQWTAKATELWSKLRNDQSLADAPATTAPTGTTATAAGTPAGGSTPVAPVTTPDPTPSSDFALTTGIQPPAAACG</sequence>
<reference evidence="2" key="1">
    <citation type="submission" date="2016-10" db="EMBL/GenBank/DDBJ databases">
        <title>Sequence of Gallionella enrichment culture.</title>
        <authorList>
            <person name="Poehlein A."/>
            <person name="Muehling M."/>
            <person name="Daniel R."/>
        </authorList>
    </citation>
    <scope>NUCLEOTIDE SEQUENCE</scope>
</reference>
<proteinExistence type="predicted"/>
<evidence type="ECO:0000256" key="1">
    <source>
        <dbReference type="SAM" id="MobiDB-lite"/>
    </source>
</evidence>
<evidence type="ECO:0000313" key="2">
    <source>
        <dbReference type="EMBL" id="OIQ80157.1"/>
    </source>
</evidence>
<comment type="caution">
    <text evidence="2">The sequence shown here is derived from an EMBL/GenBank/DDBJ whole genome shotgun (WGS) entry which is preliminary data.</text>
</comment>
<name>A0A1J5QW84_9ZZZZ</name>
<feature type="region of interest" description="Disordered" evidence="1">
    <location>
        <begin position="72"/>
        <end position="132"/>
    </location>
</feature>
<gene>
    <name evidence="2" type="ORF">GALL_380870</name>
</gene>
<feature type="compositionally biased region" description="Low complexity" evidence="1">
    <location>
        <begin position="80"/>
        <end position="117"/>
    </location>
</feature>
<organism evidence="2">
    <name type="scientific">mine drainage metagenome</name>
    <dbReference type="NCBI Taxonomy" id="410659"/>
    <lineage>
        <taxon>unclassified sequences</taxon>
        <taxon>metagenomes</taxon>
        <taxon>ecological metagenomes</taxon>
    </lineage>
</organism>
<dbReference type="EMBL" id="MLJW01001100">
    <property type="protein sequence ID" value="OIQ80157.1"/>
    <property type="molecule type" value="Genomic_DNA"/>
</dbReference>